<feature type="compositionally biased region" description="Low complexity" evidence="1">
    <location>
        <begin position="140"/>
        <end position="154"/>
    </location>
</feature>
<organism evidence="2 3">
    <name type="scientific">Dendrothele bispora (strain CBS 962.96)</name>
    <dbReference type="NCBI Taxonomy" id="1314807"/>
    <lineage>
        <taxon>Eukaryota</taxon>
        <taxon>Fungi</taxon>
        <taxon>Dikarya</taxon>
        <taxon>Basidiomycota</taxon>
        <taxon>Agaricomycotina</taxon>
        <taxon>Agaricomycetes</taxon>
        <taxon>Agaricomycetidae</taxon>
        <taxon>Agaricales</taxon>
        <taxon>Agaricales incertae sedis</taxon>
        <taxon>Dendrothele</taxon>
    </lineage>
</organism>
<accession>A0A4S8M1H9</accession>
<proteinExistence type="predicted"/>
<sequence length="508" mass="53067">MGFYNDLSVPVVISWSRGSDDPDDWYLAKSDTRGLLPVPVPNPGDSLGEVFITFSDPAGQPFTAFNGISVIAAASPSKPSPIPTDTRLASSTPTDTGDIQGSITSTGGNAAAPTSETASANSLSPSVQVTSSNAGTDGNSSLSPSRSGSAQSPSGVEASSLGSDSSNNRDPSTPVESSKPGNTDLGTLAGHENRAAIIAGSVLGGLSDMMVRSKSGGIGSGGTNANGSFRNGNDGGGTRGGRFGLEESKVFKFGNVARRFSVDKASYYDDDDEEGRDEVDEGTPVLPSLSKNHAAATQTLGNNVRFQVKRKPPPPLVPLRPSTPHSPIATSLYTSSHGTTVTTSSSSSSFISESEAPLSTYLVEGIHRPQLRARTDRQMFLQEQIMILRREMISITNGSKDTRCGDGDGSLGRGGESAASHLAQLWERVRQLEEWQESDWALGLTNEEPKTGGMTNATVGLGALGDRTKLVRMDDIKLLAITALPTEGKVSNDSLASYMPRKSNGPLL</sequence>
<feature type="compositionally biased region" description="Polar residues" evidence="1">
    <location>
        <begin position="87"/>
        <end position="139"/>
    </location>
</feature>
<dbReference type="AlphaFoldDB" id="A0A4S8M1H9"/>
<dbReference type="EMBL" id="ML179188">
    <property type="protein sequence ID" value="THU95939.1"/>
    <property type="molecule type" value="Genomic_DNA"/>
</dbReference>
<keyword evidence="3" id="KW-1185">Reference proteome</keyword>
<name>A0A4S8M1H9_DENBC</name>
<feature type="region of interest" description="Disordered" evidence="1">
    <location>
        <begin position="268"/>
        <end position="288"/>
    </location>
</feature>
<feature type="compositionally biased region" description="Acidic residues" evidence="1">
    <location>
        <begin position="268"/>
        <end position="281"/>
    </location>
</feature>
<protein>
    <submittedName>
        <fullName evidence="2">Uncharacterized protein</fullName>
    </submittedName>
</protein>
<evidence type="ECO:0000313" key="3">
    <source>
        <dbReference type="Proteomes" id="UP000297245"/>
    </source>
</evidence>
<feature type="region of interest" description="Disordered" evidence="1">
    <location>
        <begin position="75"/>
        <end position="188"/>
    </location>
</feature>
<gene>
    <name evidence="2" type="ORF">K435DRAFT_797721</name>
</gene>
<dbReference type="Proteomes" id="UP000297245">
    <property type="component" value="Unassembled WGS sequence"/>
</dbReference>
<evidence type="ECO:0000313" key="2">
    <source>
        <dbReference type="EMBL" id="THU95939.1"/>
    </source>
</evidence>
<evidence type="ECO:0000256" key="1">
    <source>
        <dbReference type="SAM" id="MobiDB-lite"/>
    </source>
</evidence>
<feature type="compositionally biased region" description="Polar residues" evidence="1">
    <location>
        <begin position="160"/>
        <end position="185"/>
    </location>
</feature>
<reference evidence="2 3" key="1">
    <citation type="journal article" date="2019" name="Nat. Ecol. Evol.">
        <title>Megaphylogeny resolves global patterns of mushroom evolution.</title>
        <authorList>
            <person name="Varga T."/>
            <person name="Krizsan K."/>
            <person name="Foldi C."/>
            <person name="Dima B."/>
            <person name="Sanchez-Garcia M."/>
            <person name="Sanchez-Ramirez S."/>
            <person name="Szollosi G.J."/>
            <person name="Szarkandi J.G."/>
            <person name="Papp V."/>
            <person name="Albert L."/>
            <person name="Andreopoulos W."/>
            <person name="Angelini C."/>
            <person name="Antonin V."/>
            <person name="Barry K.W."/>
            <person name="Bougher N.L."/>
            <person name="Buchanan P."/>
            <person name="Buyck B."/>
            <person name="Bense V."/>
            <person name="Catcheside P."/>
            <person name="Chovatia M."/>
            <person name="Cooper J."/>
            <person name="Damon W."/>
            <person name="Desjardin D."/>
            <person name="Finy P."/>
            <person name="Geml J."/>
            <person name="Haridas S."/>
            <person name="Hughes K."/>
            <person name="Justo A."/>
            <person name="Karasinski D."/>
            <person name="Kautmanova I."/>
            <person name="Kiss B."/>
            <person name="Kocsube S."/>
            <person name="Kotiranta H."/>
            <person name="LaButti K.M."/>
            <person name="Lechner B.E."/>
            <person name="Liimatainen K."/>
            <person name="Lipzen A."/>
            <person name="Lukacs Z."/>
            <person name="Mihaltcheva S."/>
            <person name="Morgado L.N."/>
            <person name="Niskanen T."/>
            <person name="Noordeloos M.E."/>
            <person name="Ohm R.A."/>
            <person name="Ortiz-Santana B."/>
            <person name="Ovrebo C."/>
            <person name="Racz N."/>
            <person name="Riley R."/>
            <person name="Savchenko A."/>
            <person name="Shiryaev A."/>
            <person name="Soop K."/>
            <person name="Spirin V."/>
            <person name="Szebenyi C."/>
            <person name="Tomsovsky M."/>
            <person name="Tulloss R.E."/>
            <person name="Uehling J."/>
            <person name="Grigoriev I.V."/>
            <person name="Vagvolgyi C."/>
            <person name="Papp T."/>
            <person name="Martin F.M."/>
            <person name="Miettinen O."/>
            <person name="Hibbett D.S."/>
            <person name="Nagy L.G."/>
        </authorList>
    </citation>
    <scope>NUCLEOTIDE SEQUENCE [LARGE SCALE GENOMIC DNA]</scope>
    <source>
        <strain evidence="2 3">CBS 962.96</strain>
    </source>
</reference>